<feature type="disulfide bond" evidence="8">
    <location>
        <begin position="272"/>
        <end position="286"/>
    </location>
</feature>
<feature type="disulfide bond" evidence="8">
    <location>
        <begin position="339"/>
        <end position="353"/>
    </location>
</feature>
<feature type="domain" description="Chitin-binding type-1" evidence="9">
    <location>
        <begin position="253"/>
        <end position="301"/>
    </location>
</feature>
<proteinExistence type="predicted"/>
<feature type="domain" description="Chitin-binding type-1" evidence="9">
    <location>
        <begin position="386"/>
        <end position="432"/>
    </location>
</feature>
<dbReference type="CDD" id="cd11618">
    <property type="entry name" value="ChtBD1_1"/>
    <property type="match status" value="3"/>
</dbReference>
<dbReference type="SUPFAM" id="SSF57016">
    <property type="entry name" value="Plant lectins/antimicrobial peptides"/>
    <property type="match status" value="3"/>
</dbReference>
<accession>A0A6A5ZD17</accession>
<dbReference type="GO" id="GO:0016787">
    <property type="term" value="F:hydrolase activity"/>
    <property type="evidence" value="ECO:0007669"/>
    <property type="project" value="UniProtKB-KW"/>
</dbReference>
<dbReference type="Gene3D" id="3.30.60.10">
    <property type="entry name" value="Endochitinase-like"/>
    <property type="match status" value="3"/>
</dbReference>
<feature type="disulfide bond" evidence="8">
    <location>
        <begin position="405"/>
        <end position="419"/>
    </location>
</feature>
<dbReference type="PROSITE" id="PS50941">
    <property type="entry name" value="CHIT_BIND_I_2"/>
    <property type="match status" value="3"/>
</dbReference>
<keyword evidence="2 8" id="KW-0147">Chitin-binding</keyword>
<dbReference type="GO" id="GO:0046872">
    <property type="term" value="F:metal ion binding"/>
    <property type="evidence" value="ECO:0007669"/>
    <property type="project" value="UniProtKB-KW"/>
</dbReference>
<evidence type="ECO:0000256" key="7">
    <source>
        <dbReference type="ARBA" id="ARBA00023285"/>
    </source>
</evidence>
<keyword evidence="5" id="KW-0378">Hydrolase</keyword>
<dbReference type="GO" id="GO:0008061">
    <property type="term" value="F:chitin binding"/>
    <property type="evidence" value="ECO:0007669"/>
    <property type="project" value="UniProtKB-UniRule"/>
</dbReference>
<dbReference type="PANTHER" id="PTHR46471:SF2">
    <property type="entry name" value="CHITIN DEACETYLASE-RELATED"/>
    <property type="match status" value="1"/>
</dbReference>
<dbReference type="Proteomes" id="UP000799770">
    <property type="component" value="Unassembled WGS sequence"/>
</dbReference>
<organism evidence="10 11">
    <name type="scientific">Lophiotrema nucula</name>
    <dbReference type="NCBI Taxonomy" id="690887"/>
    <lineage>
        <taxon>Eukaryota</taxon>
        <taxon>Fungi</taxon>
        <taxon>Dikarya</taxon>
        <taxon>Ascomycota</taxon>
        <taxon>Pezizomycotina</taxon>
        <taxon>Dothideomycetes</taxon>
        <taxon>Pleosporomycetidae</taxon>
        <taxon>Pleosporales</taxon>
        <taxon>Lophiotremataceae</taxon>
        <taxon>Lophiotrema</taxon>
    </lineage>
</organism>
<dbReference type="InterPro" id="IPR001002">
    <property type="entry name" value="Chitin-bd_1"/>
</dbReference>
<keyword evidence="3" id="KW-0479">Metal-binding</keyword>
<dbReference type="SMART" id="SM00270">
    <property type="entry name" value="ChtBD1"/>
    <property type="match status" value="3"/>
</dbReference>
<evidence type="ECO:0000313" key="10">
    <source>
        <dbReference type="EMBL" id="KAF2116331.1"/>
    </source>
</evidence>
<evidence type="ECO:0000256" key="1">
    <source>
        <dbReference type="ARBA" id="ARBA00001941"/>
    </source>
</evidence>
<protein>
    <recommendedName>
        <fullName evidence="9">Chitin-binding type-1 domain-containing protein</fullName>
    </recommendedName>
</protein>
<keyword evidence="11" id="KW-1185">Reference proteome</keyword>
<evidence type="ECO:0000256" key="3">
    <source>
        <dbReference type="ARBA" id="ARBA00022723"/>
    </source>
</evidence>
<dbReference type="AlphaFoldDB" id="A0A6A5ZD17"/>
<evidence type="ECO:0000256" key="8">
    <source>
        <dbReference type="PROSITE-ProRule" id="PRU00261"/>
    </source>
</evidence>
<keyword evidence="6" id="KW-0119">Carbohydrate metabolism</keyword>
<keyword evidence="8" id="KW-1015">Disulfide bond</keyword>
<dbReference type="EMBL" id="ML977321">
    <property type="protein sequence ID" value="KAF2116331.1"/>
    <property type="molecule type" value="Genomic_DNA"/>
</dbReference>
<sequence>MGSCVFDSPELTTLPTGALIAPTFAFDAANTNYLGLPGSFVSNVFQGKGTACSFPTRSVGLGRTSTYAITPIIVTTSGTTAKTTVCNVLKPSSIVPSTGGSTTYSGIECPSATNNQFAPGTYTLRFDQPNVIGVPKIASRVFSVASPMWATILVTDIILSTETASTIPASTATITQFTLTSTFAPSFGSNQTTTTTITSTSSTTITISGADLSCSSSSAPLVSSPSLGSSSLTPGNATSSASSPGATLKVSLDGACGSLSGQTCLGSTFGDCCSSYGYCGNTDVYCQASEGCQSGFGDCIAPSPVSSSILPTSTVKVSLDGSCGGTNEYICRGSGFGDCCSPYGWCGSLAAHCGAGCQVSFGSCNASTSATGTAPLPSSTLKVSLDGACGDATGQTCLGSDFGNCCSPYGYCGKTDTYCSTGCQTAFGTCSPSLKRSIPVIRHPFVEKRAIGGAGPDYTYPPIPTTIVTSSITQTTTVALSQGVTTTTVLGIATTTVGGSGGVVIITERVNATTTVIERVCSV</sequence>
<keyword evidence="4" id="KW-0732">Signal</keyword>
<reference evidence="10" key="1">
    <citation type="journal article" date="2020" name="Stud. Mycol.">
        <title>101 Dothideomycetes genomes: a test case for predicting lifestyles and emergence of pathogens.</title>
        <authorList>
            <person name="Haridas S."/>
            <person name="Albert R."/>
            <person name="Binder M."/>
            <person name="Bloem J."/>
            <person name="Labutti K."/>
            <person name="Salamov A."/>
            <person name="Andreopoulos B."/>
            <person name="Baker S."/>
            <person name="Barry K."/>
            <person name="Bills G."/>
            <person name="Bluhm B."/>
            <person name="Cannon C."/>
            <person name="Castanera R."/>
            <person name="Culley D."/>
            <person name="Daum C."/>
            <person name="Ezra D."/>
            <person name="Gonzalez J."/>
            <person name="Henrissat B."/>
            <person name="Kuo A."/>
            <person name="Liang C."/>
            <person name="Lipzen A."/>
            <person name="Lutzoni F."/>
            <person name="Magnuson J."/>
            <person name="Mondo S."/>
            <person name="Nolan M."/>
            <person name="Ohm R."/>
            <person name="Pangilinan J."/>
            <person name="Park H.-J."/>
            <person name="Ramirez L."/>
            <person name="Alfaro M."/>
            <person name="Sun H."/>
            <person name="Tritt A."/>
            <person name="Yoshinaga Y."/>
            <person name="Zwiers L.-H."/>
            <person name="Turgeon B."/>
            <person name="Goodwin S."/>
            <person name="Spatafora J."/>
            <person name="Crous P."/>
            <person name="Grigoriev I."/>
        </authorList>
    </citation>
    <scope>NUCLEOTIDE SEQUENCE</scope>
    <source>
        <strain evidence="10">CBS 627.86</strain>
    </source>
</reference>
<evidence type="ECO:0000259" key="9">
    <source>
        <dbReference type="PROSITE" id="PS50941"/>
    </source>
</evidence>
<comment type="cofactor">
    <cofactor evidence="1">
        <name>Co(2+)</name>
        <dbReference type="ChEBI" id="CHEBI:48828"/>
    </cofactor>
</comment>
<evidence type="ECO:0000256" key="6">
    <source>
        <dbReference type="ARBA" id="ARBA00023277"/>
    </source>
</evidence>
<evidence type="ECO:0000256" key="5">
    <source>
        <dbReference type="ARBA" id="ARBA00022801"/>
    </source>
</evidence>
<evidence type="ECO:0000256" key="2">
    <source>
        <dbReference type="ARBA" id="ARBA00022669"/>
    </source>
</evidence>
<evidence type="ECO:0000256" key="4">
    <source>
        <dbReference type="ARBA" id="ARBA00022729"/>
    </source>
</evidence>
<name>A0A6A5ZD17_9PLEO</name>
<evidence type="ECO:0000313" key="11">
    <source>
        <dbReference type="Proteomes" id="UP000799770"/>
    </source>
</evidence>
<dbReference type="InterPro" id="IPR036861">
    <property type="entry name" value="Endochitinase-like_sf"/>
</dbReference>
<gene>
    <name evidence="10" type="ORF">BDV96DRAFT_48310</name>
</gene>
<keyword evidence="7" id="KW-0170">Cobalt</keyword>
<dbReference type="PANTHER" id="PTHR46471">
    <property type="entry name" value="CHITIN DEACETYLASE"/>
    <property type="match status" value="1"/>
</dbReference>
<comment type="caution">
    <text evidence="8">Lacks conserved residue(s) required for the propagation of feature annotation.</text>
</comment>
<feature type="domain" description="Chitin-binding type-1" evidence="9">
    <location>
        <begin position="320"/>
        <end position="366"/>
    </location>
</feature>
<dbReference type="OrthoDB" id="3795168at2759"/>